<name>A0A7J7HKS4_CAMSI</name>
<dbReference type="SUPFAM" id="SSF47473">
    <property type="entry name" value="EF-hand"/>
    <property type="match status" value="1"/>
</dbReference>
<evidence type="ECO:0000259" key="12">
    <source>
        <dbReference type="PROSITE" id="PS50190"/>
    </source>
</evidence>
<dbReference type="InterPro" id="IPR032629">
    <property type="entry name" value="DCB_dom"/>
</dbReference>
<dbReference type="PROSITE" id="PS00018">
    <property type="entry name" value="EF_HAND_1"/>
    <property type="match status" value="4"/>
</dbReference>
<dbReference type="SMART" id="SM00222">
    <property type="entry name" value="Sec7"/>
    <property type="match status" value="1"/>
</dbReference>
<dbReference type="Pfam" id="PF09324">
    <property type="entry name" value="Sec7-like_HDS"/>
    <property type="match status" value="1"/>
</dbReference>
<evidence type="ECO:0008006" key="16">
    <source>
        <dbReference type="Google" id="ProtNLM"/>
    </source>
</evidence>
<feature type="domain" description="EF-hand" evidence="13">
    <location>
        <begin position="1924"/>
        <end position="1959"/>
    </location>
</feature>
<dbReference type="FunFam" id="1.10.238.10:FF:000178">
    <property type="entry name" value="Calmodulin-2 A"/>
    <property type="match status" value="1"/>
</dbReference>
<keyword evidence="15" id="KW-1185">Reference proteome</keyword>
<dbReference type="CDD" id="cd00051">
    <property type="entry name" value="EFh"/>
    <property type="match status" value="2"/>
</dbReference>
<keyword evidence="7" id="KW-0677">Repeat</keyword>
<dbReference type="Pfam" id="PF12783">
    <property type="entry name" value="Sec7-like_HUS"/>
    <property type="match status" value="1"/>
</dbReference>
<dbReference type="PROSITE" id="PS50190">
    <property type="entry name" value="SEC7"/>
    <property type="match status" value="1"/>
</dbReference>
<accession>A0A7J7HKS4</accession>
<evidence type="ECO:0000256" key="11">
    <source>
        <dbReference type="SAM" id="MobiDB-lite"/>
    </source>
</evidence>
<keyword evidence="5" id="KW-0963">Cytoplasm</keyword>
<dbReference type="InterPro" id="IPR032691">
    <property type="entry name" value="Mon2/Sec7/BIG1-like_HUS"/>
</dbReference>
<reference evidence="15" key="1">
    <citation type="journal article" date="2020" name="Nat. Commun.">
        <title>Genome assembly of wild tea tree DASZ reveals pedigree and selection history of tea varieties.</title>
        <authorList>
            <person name="Zhang W."/>
            <person name="Zhang Y."/>
            <person name="Qiu H."/>
            <person name="Guo Y."/>
            <person name="Wan H."/>
            <person name="Zhang X."/>
            <person name="Scossa F."/>
            <person name="Alseekh S."/>
            <person name="Zhang Q."/>
            <person name="Wang P."/>
            <person name="Xu L."/>
            <person name="Schmidt M.H."/>
            <person name="Jia X."/>
            <person name="Li D."/>
            <person name="Zhu A."/>
            <person name="Guo F."/>
            <person name="Chen W."/>
            <person name="Ni D."/>
            <person name="Usadel B."/>
            <person name="Fernie A.R."/>
            <person name="Wen W."/>
        </authorList>
    </citation>
    <scope>NUCLEOTIDE SEQUENCE [LARGE SCALE GENOMIC DNA]</scope>
    <source>
        <strain evidence="15">cv. G240</strain>
    </source>
</reference>
<evidence type="ECO:0000256" key="10">
    <source>
        <dbReference type="ARBA" id="ARBA00023136"/>
    </source>
</evidence>
<dbReference type="Pfam" id="PF01369">
    <property type="entry name" value="Sec7"/>
    <property type="match status" value="1"/>
</dbReference>
<keyword evidence="8" id="KW-0106">Calcium</keyword>
<feature type="compositionally biased region" description="Low complexity" evidence="11">
    <location>
        <begin position="50"/>
        <end position="64"/>
    </location>
</feature>
<evidence type="ECO:0000256" key="5">
    <source>
        <dbReference type="ARBA" id="ARBA00022490"/>
    </source>
</evidence>
<feature type="region of interest" description="Disordered" evidence="11">
    <location>
        <begin position="1312"/>
        <end position="1340"/>
    </location>
</feature>
<evidence type="ECO:0000256" key="6">
    <source>
        <dbReference type="ARBA" id="ARBA00022658"/>
    </source>
</evidence>
<evidence type="ECO:0000256" key="4">
    <source>
        <dbReference type="ARBA" id="ARBA00022448"/>
    </source>
</evidence>
<dbReference type="SMART" id="SM00054">
    <property type="entry name" value="EFh"/>
    <property type="match status" value="4"/>
</dbReference>
<dbReference type="InterPro" id="IPR016024">
    <property type="entry name" value="ARM-type_fold"/>
</dbReference>
<dbReference type="Pfam" id="PF13499">
    <property type="entry name" value="EF-hand_7"/>
    <property type="match status" value="2"/>
</dbReference>
<evidence type="ECO:0000256" key="7">
    <source>
        <dbReference type="ARBA" id="ARBA00022737"/>
    </source>
</evidence>
<dbReference type="Gene3D" id="1.10.220.20">
    <property type="match status" value="1"/>
</dbReference>
<dbReference type="InterPro" id="IPR046455">
    <property type="entry name" value="Sec7/BIG1-like_C"/>
</dbReference>
<dbReference type="CDD" id="cd00171">
    <property type="entry name" value="Sec7"/>
    <property type="match status" value="1"/>
</dbReference>
<dbReference type="InterPro" id="IPR011992">
    <property type="entry name" value="EF-hand-dom_pair"/>
</dbReference>
<dbReference type="InterPro" id="IPR032817">
    <property type="entry name" value="Mon2_C"/>
</dbReference>
<evidence type="ECO:0000256" key="2">
    <source>
        <dbReference type="ARBA" id="ARBA00004514"/>
    </source>
</evidence>
<feature type="region of interest" description="Disordered" evidence="11">
    <location>
        <begin position="1540"/>
        <end position="1563"/>
    </location>
</feature>
<dbReference type="Pfam" id="PF16213">
    <property type="entry name" value="DCB"/>
    <property type="match status" value="1"/>
</dbReference>
<feature type="domain" description="SEC7" evidence="12">
    <location>
        <begin position="616"/>
        <end position="803"/>
    </location>
</feature>
<keyword evidence="6" id="KW-0344">Guanine-nucleotide releasing factor</keyword>
<feature type="compositionally biased region" description="Low complexity" evidence="11">
    <location>
        <begin position="1540"/>
        <end position="1552"/>
    </location>
</feature>
<dbReference type="GO" id="GO:0005509">
    <property type="term" value="F:calcium ion binding"/>
    <property type="evidence" value="ECO:0007669"/>
    <property type="project" value="InterPro"/>
</dbReference>
<feature type="compositionally biased region" description="Polar residues" evidence="11">
    <location>
        <begin position="65"/>
        <end position="75"/>
    </location>
</feature>
<feature type="domain" description="EF-hand" evidence="13">
    <location>
        <begin position="1846"/>
        <end position="1881"/>
    </location>
</feature>
<dbReference type="FunFam" id="1.10.1000.11:FF:000005">
    <property type="entry name" value="Brefeldin A-inhibited guanine nucleotide-exchange 1"/>
    <property type="match status" value="1"/>
</dbReference>
<dbReference type="InterPro" id="IPR018247">
    <property type="entry name" value="EF_Hand_1_Ca_BS"/>
</dbReference>
<evidence type="ECO:0000259" key="13">
    <source>
        <dbReference type="PROSITE" id="PS50222"/>
    </source>
</evidence>
<feature type="domain" description="EF-hand" evidence="13">
    <location>
        <begin position="1884"/>
        <end position="1919"/>
    </location>
</feature>
<dbReference type="GO" id="GO:0032012">
    <property type="term" value="P:regulation of ARF protein signal transduction"/>
    <property type="evidence" value="ECO:0007669"/>
    <property type="project" value="InterPro"/>
</dbReference>
<protein>
    <recommendedName>
        <fullName evidence="16">Brefeldin A-inhibited guanine nucleotide-exchange protein 2</fullName>
    </recommendedName>
</protein>
<evidence type="ECO:0000256" key="1">
    <source>
        <dbReference type="ARBA" id="ARBA00004287"/>
    </source>
</evidence>
<dbReference type="GO" id="GO:0016020">
    <property type="term" value="C:membrane"/>
    <property type="evidence" value="ECO:0007669"/>
    <property type="project" value="UniProtKB-SubCell"/>
</dbReference>
<evidence type="ECO:0000313" key="15">
    <source>
        <dbReference type="Proteomes" id="UP000593564"/>
    </source>
</evidence>
<organism evidence="14 15">
    <name type="scientific">Camellia sinensis</name>
    <name type="common">Tea plant</name>
    <name type="synonym">Thea sinensis</name>
    <dbReference type="NCBI Taxonomy" id="4442"/>
    <lineage>
        <taxon>Eukaryota</taxon>
        <taxon>Viridiplantae</taxon>
        <taxon>Streptophyta</taxon>
        <taxon>Embryophyta</taxon>
        <taxon>Tracheophyta</taxon>
        <taxon>Spermatophyta</taxon>
        <taxon>Magnoliopsida</taxon>
        <taxon>eudicotyledons</taxon>
        <taxon>Gunneridae</taxon>
        <taxon>Pentapetalae</taxon>
        <taxon>asterids</taxon>
        <taxon>Ericales</taxon>
        <taxon>Theaceae</taxon>
        <taxon>Camellia</taxon>
    </lineage>
</organism>
<feature type="region of interest" description="Disordered" evidence="11">
    <location>
        <begin position="580"/>
        <end position="615"/>
    </location>
</feature>
<keyword evidence="10" id="KW-0472">Membrane</keyword>
<dbReference type="PANTHER" id="PTHR10663:SF375">
    <property type="entry name" value="LD29171P"/>
    <property type="match status" value="1"/>
</dbReference>
<reference evidence="14 15" key="2">
    <citation type="submission" date="2020-07" db="EMBL/GenBank/DDBJ databases">
        <title>Genome assembly of wild tea tree DASZ reveals pedigree and selection history of tea varieties.</title>
        <authorList>
            <person name="Zhang W."/>
        </authorList>
    </citation>
    <scope>NUCLEOTIDE SEQUENCE [LARGE SCALE GENOMIC DNA]</scope>
    <source>
        <strain evidence="15">cv. G240</strain>
        <tissue evidence="14">Leaf</tissue>
    </source>
</reference>
<evidence type="ECO:0000256" key="3">
    <source>
        <dbReference type="ARBA" id="ARBA00011738"/>
    </source>
</evidence>
<feature type="domain" description="EF-hand" evidence="13">
    <location>
        <begin position="1961"/>
        <end position="1996"/>
    </location>
</feature>
<dbReference type="Proteomes" id="UP000593564">
    <property type="component" value="Unassembled WGS sequence"/>
</dbReference>
<dbReference type="InterPro" id="IPR000904">
    <property type="entry name" value="Sec7_dom"/>
</dbReference>
<dbReference type="Gene3D" id="1.10.1000.11">
    <property type="entry name" value="Arf Nucleotide-binding Site Opener,domain 2"/>
    <property type="match status" value="1"/>
</dbReference>
<comment type="caution">
    <text evidence="14">The sequence shown here is derived from an EMBL/GenBank/DDBJ whole genome shotgun (WGS) entry which is preliminary data.</text>
</comment>
<dbReference type="InterPro" id="IPR002048">
    <property type="entry name" value="EF_hand_dom"/>
</dbReference>
<comment type="subcellular location">
    <subcellularLocation>
        <location evidence="2">Cytoplasm</location>
        <location evidence="2">Cytosol</location>
    </subcellularLocation>
    <subcellularLocation>
        <location evidence="1">Membrane</location>
        <topology evidence="1">Peripheral membrane protein</topology>
        <orientation evidence="1">Cytoplasmic side</orientation>
    </subcellularLocation>
</comment>
<proteinExistence type="predicted"/>
<dbReference type="GO" id="GO:0005085">
    <property type="term" value="F:guanyl-nucleotide exchange factor activity"/>
    <property type="evidence" value="ECO:0007669"/>
    <property type="project" value="UniProtKB-KW"/>
</dbReference>
<sequence length="2063" mass="230837">MASSEADSRLNQILTPALDKIIKNGSWRKHSKLVHQCKSVLDRLTSPEKSTPLSPTTPDSTTTPNNQSDLDTSSLPGVLHDGGPVEPSLADSEFILTPIINACSSGNLKIADPALDCIQKLIAHGYLRGEADTSGGPEAKLLSKLIESVCKCHDLGDESIELLVLKTLLSAVTSVSLRIHGDCLLQIVRTCYDVYLESRNVINQTTAKASLIQMLVIVFRRMEADSSTVPVQPIVVAELMEPVEKADADGTMTMFVQGFITKIMQDIDGVLNPATPGKSGLVLHDGAFETRPTLESTNPADLLDSTDKDMLDAKYWEISMYKTALEGRKGELADGEMERDDDLEVQIGNKLRRDAFLVFRALCKLSMKTPPKEALADPQLMRGKIVALELLKILLENAGAVFRTSERFLGAIKQYLCLSLLKNSSSTLMIVFQLSCSIFISLVSRFRAGLKAEIGVFFPMIVLRVLENVAQPNFQQKMIVLRFLEKLCVDSQILVDIFLNYDCDVNSANIFERMVNGLLKTAQGVPPGVATTLLPPQEATMKLEAMKCLVDILKSMGDWMNKQLRIPDTHSLKKFEGVEDNSEAGSLPMVNGNGDEPVEGSDSHSEASSEVSDASTIEQRRAYKLELQEGISLFNRKPKKGIEFLINANKVGASPEEIAAFLKNASGLNKTLTGDYLGEREELSLKVMHAYVDSFDFQGMEFDEAIKAFLQGFRLPGEAQKIDRIMEKFAERYCKCNPKAFTSADTAYVLAYSVILLNTDAHNPMVKNKMSADDFIRNNRGIDDGNDLPEEYLRALFERISRNEIKMKDDVIAPQQKQSTNSNRILGLDNILNIVIPKRWEDKDLGTSDDLMRHMQEQFKEKARKSESVYYAATDVVILRFMIEVCWAPMLAAFSVPLDQSDDEVIISQCLEGFCYAIHVTAVMSLKTHRDAFVTSLAKFTSLHSPADIRQKNIDAIKAIVRIADEDGNYLQEAWEHILTCVSRFEHLHLLGEGAPPDATFFAIPQNDFEKSKQAKSNILPVLKKKGPGRIQYAAAAVRRGSYDSAGIGGNASGGITTEQVNNLVSNLNMLEQVGEMNRIFSRSQKLNSEAIIDFVKALCKVSMEELRSTSDPRVFSLTKIVEIAHYNMKRIRLVWSSIWHVLSDFFVTIGCSENLSIAIFAMDSLRQLSMKFLEREELANYNFQNEFMKPFVIVMRKSSAVEIRELIIRCVSQMVLSRVNNVKSGWKSMFMVFTTAAYDDHKNIVLLAFEIIEKIVRDYFPHITETETTTFTDCVNCLIAFTNSRFNKDISLNAIAFLRYCAAKLAEGDLGSSSRNKEKEASGKFSPTSPQKGKDRKHDNVDLADKEDHLYFWFPLLAGLSELSFDPRPEIRKSALQVLFDTLRNHGHLFSLPLWERVFESVLFPIFDYVRHAIDPSGGDSPSQGIDSDMGELDQDAWLYETCTLALQLVVDLFVKFYDTVNPLLRKVLMLLVSFIKRPHQSLAGIGIAAFVRLMSNAGDLFSDDKWLEVVFSLKEAVNATLPDFSYIVNGDIKFWSNEEPSSQQNNEEPSGSGMPDDDTENSRIHSLSAAISDAKCRAAVQLLLIQAVMEIYNMYRTLLSAKNTIVLFEAVHAVAFHAHKINSDMTLRSKLQEFASMTQMQDPPLLRLENESYQICLTFLQNLILDRPESYDEAEVESYLVDLCREVLQFYIEIARSGQTSESSLGGRPQWLIPLGSGKRRELAARAPLIVATLQAICGLGDSSFEKNLNNFFPLLSTLVSCEHGSDEIQVALSEMLSLSVGPILLRSFIVYEELALFFDYHYATKFVQQLKSLSKIKGWKERRKPKRQFYDFNKLASSFAAMEVSNQLKKVFEFYDANGDGKISPLELREVLLSLGHEKSMAAEEAEGMVKEMDRDGDGLVDIDEFMRAVNTTDNAARSVGEEDDLMGAFLIFDLDKNGLISAKELQRVLVGLGYETCRLSECREMIKGVDKDGDGFVDFQEFSKSRISSLPGLGALSKKLSQTEANWGIAVDFRAKATRAYIIHHPKKSQGSPWLACQFYCFLILHFSLTFPVLYIPVL</sequence>
<feature type="region of interest" description="Disordered" evidence="11">
    <location>
        <begin position="44"/>
        <end position="82"/>
    </location>
</feature>
<dbReference type="Pfam" id="PF20252">
    <property type="entry name" value="BIG2_C"/>
    <property type="match status" value="1"/>
</dbReference>
<dbReference type="Gene3D" id="1.10.238.10">
    <property type="entry name" value="EF-hand"/>
    <property type="match status" value="2"/>
</dbReference>
<dbReference type="GO" id="GO:0015031">
    <property type="term" value="P:protein transport"/>
    <property type="evidence" value="ECO:0007669"/>
    <property type="project" value="UniProtKB-KW"/>
</dbReference>
<dbReference type="PANTHER" id="PTHR10663">
    <property type="entry name" value="GUANYL-NUCLEOTIDE EXCHANGE FACTOR"/>
    <property type="match status" value="1"/>
</dbReference>
<dbReference type="InterPro" id="IPR015403">
    <property type="entry name" value="Mon2/Sec7/BIG1-like_HDS"/>
</dbReference>
<dbReference type="InterPro" id="IPR023394">
    <property type="entry name" value="Sec7_C_sf"/>
</dbReference>
<dbReference type="SUPFAM" id="SSF48425">
    <property type="entry name" value="Sec7 domain"/>
    <property type="match status" value="1"/>
</dbReference>
<dbReference type="InterPro" id="IPR035999">
    <property type="entry name" value="Sec7_dom_sf"/>
</dbReference>
<gene>
    <name evidence="14" type="ORF">HYC85_010961</name>
</gene>
<evidence type="ECO:0000256" key="8">
    <source>
        <dbReference type="ARBA" id="ARBA00022837"/>
    </source>
</evidence>
<comment type="subunit">
    <text evidence="3">Homodimer.</text>
</comment>
<keyword evidence="4" id="KW-0813">Transport</keyword>
<dbReference type="SUPFAM" id="SSF48371">
    <property type="entry name" value="ARM repeat"/>
    <property type="match status" value="2"/>
</dbReference>
<evidence type="ECO:0000313" key="14">
    <source>
        <dbReference type="EMBL" id="KAF5953017.1"/>
    </source>
</evidence>
<dbReference type="FunFam" id="1.10.220.20:FF:000002">
    <property type="entry name" value="Brefeldin A-inhibited guanine nucleotide-exchange protein 1"/>
    <property type="match status" value="1"/>
</dbReference>
<dbReference type="EMBL" id="JACBKZ010000004">
    <property type="protein sequence ID" value="KAF5953017.1"/>
    <property type="molecule type" value="Genomic_DNA"/>
</dbReference>
<evidence type="ECO:0000256" key="9">
    <source>
        <dbReference type="ARBA" id="ARBA00022927"/>
    </source>
</evidence>
<dbReference type="GO" id="GO:0005802">
    <property type="term" value="C:trans-Golgi network"/>
    <property type="evidence" value="ECO:0007669"/>
    <property type="project" value="TreeGrafter"/>
</dbReference>
<dbReference type="Pfam" id="PF16206">
    <property type="entry name" value="Mon2_C"/>
    <property type="match status" value="1"/>
</dbReference>
<dbReference type="PROSITE" id="PS50222">
    <property type="entry name" value="EF_HAND_2"/>
    <property type="match status" value="4"/>
</dbReference>
<dbReference type="GO" id="GO:0005829">
    <property type="term" value="C:cytosol"/>
    <property type="evidence" value="ECO:0007669"/>
    <property type="project" value="UniProtKB-SubCell"/>
</dbReference>
<keyword evidence="9" id="KW-0653">Protein transport</keyword>